<dbReference type="AlphaFoldDB" id="A0A8B8GBE5"/>
<proteinExistence type="predicted"/>
<keyword evidence="1" id="KW-1185">Reference proteome</keyword>
<name>A0A8B8GBE5_9HEMI</name>
<reference evidence="2" key="1">
    <citation type="submission" date="2025-08" db="UniProtKB">
        <authorList>
            <consortium name="RefSeq"/>
        </authorList>
    </citation>
    <scope>IDENTIFICATION</scope>
    <source>
        <tissue evidence="2">Whole body</tissue>
    </source>
</reference>
<dbReference type="Proteomes" id="UP000694846">
    <property type="component" value="Unplaced"/>
</dbReference>
<accession>A0A8B8GBE5</accession>
<organism evidence="1 2">
    <name type="scientific">Sipha flava</name>
    <name type="common">yellow sugarcane aphid</name>
    <dbReference type="NCBI Taxonomy" id="143950"/>
    <lineage>
        <taxon>Eukaryota</taxon>
        <taxon>Metazoa</taxon>
        <taxon>Ecdysozoa</taxon>
        <taxon>Arthropoda</taxon>
        <taxon>Hexapoda</taxon>
        <taxon>Insecta</taxon>
        <taxon>Pterygota</taxon>
        <taxon>Neoptera</taxon>
        <taxon>Paraneoptera</taxon>
        <taxon>Hemiptera</taxon>
        <taxon>Sternorrhyncha</taxon>
        <taxon>Aphidomorpha</taxon>
        <taxon>Aphidoidea</taxon>
        <taxon>Aphididae</taxon>
        <taxon>Sipha</taxon>
    </lineage>
</organism>
<gene>
    <name evidence="2" type="primary">LOC112690196</name>
</gene>
<sequence length="354" mass="39772">METYSSDNNMCTQNSLSASMALKSMCWAGIDDYEISVLSDIIDQVAAVVDRELRTLPELNDGHLSVLNDEYSSAVNDNVIGQHTFTTPTYTYFDDDMDYDDIENFLANFDFSTNAAQRDEVNRVDSIHRDRCNQPNTADAFGPVARTDNATNFIIIDDMSQGELLQTKHKGRDVKYFYLTVNVNESYLCDVSKTTINVYDPRSPVRLTSQQLRSSSLNPVSITIDTESAARLSLELAEASAKSKSSSYGAGTAVARPPPMSRDERRAKLLMGGNGLVNKIRSFHKHSFSESSDGIIGNWSHRLDRTDVMSATKKMRNMTYCARHNPVAHTVTHTLNDYRRRDLPTLPEARRPRQ</sequence>
<evidence type="ECO:0000313" key="2">
    <source>
        <dbReference type="RefSeq" id="XP_025419936.1"/>
    </source>
</evidence>
<evidence type="ECO:0000313" key="1">
    <source>
        <dbReference type="Proteomes" id="UP000694846"/>
    </source>
</evidence>
<dbReference type="OrthoDB" id="10498788at2759"/>
<protein>
    <submittedName>
        <fullName evidence="2">Uncharacterized protein LOC112690196 isoform X1</fullName>
    </submittedName>
</protein>
<dbReference type="RefSeq" id="XP_025419936.1">
    <property type="nucleotide sequence ID" value="XM_025564151.1"/>
</dbReference>
<dbReference type="GeneID" id="112690196"/>